<keyword evidence="2 6" id="KW-0812">Transmembrane</keyword>
<dbReference type="EMBL" id="KV407460">
    <property type="protein sequence ID" value="KZF21733.1"/>
    <property type="molecule type" value="Genomic_DNA"/>
</dbReference>
<evidence type="ECO:0000256" key="6">
    <source>
        <dbReference type="SAM" id="Phobius"/>
    </source>
</evidence>
<dbReference type="STRING" id="1328760.A0A165G4M6"/>
<dbReference type="RefSeq" id="XP_018187288.1">
    <property type="nucleotide sequence ID" value="XM_018329377.1"/>
</dbReference>
<dbReference type="GO" id="GO:0005783">
    <property type="term" value="C:endoplasmic reticulum"/>
    <property type="evidence" value="ECO:0007669"/>
    <property type="project" value="InterPro"/>
</dbReference>
<organism evidence="7 8">
    <name type="scientific">Xylona heveae (strain CBS 132557 / TC161)</name>
    <dbReference type="NCBI Taxonomy" id="1328760"/>
    <lineage>
        <taxon>Eukaryota</taxon>
        <taxon>Fungi</taxon>
        <taxon>Dikarya</taxon>
        <taxon>Ascomycota</taxon>
        <taxon>Pezizomycotina</taxon>
        <taxon>Xylonomycetes</taxon>
        <taxon>Xylonales</taxon>
        <taxon>Xylonaceae</taxon>
        <taxon>Xylona</taxon>
    </lineage>
</organism>
<evidence type="ECO:0000256" key="2">
    <source>
        <dbReference type="ARBA" id="ARBA00022692"/>
    </source>
</evidence>
<keyword evidence="8" id="KW-1185">Reference proteome</keyword>
<comment type="subcellular location">
    <subcellularLocation>
        <location evidence="1">Membrane</location>
        <topology evidence="1">Single-pass membrane protein</topology>
    </subcellularLocation>
</comment>
<evidence type="ECO:0000313" key="8">
    <source>
        <dbReference type="Proteomes" id="UP000076632"/>
    </source>
</evidence>
<feature type="transmembrane region" description="Helical" evidence="6">
    <location>
        <begin position="84"/>
        <end position="101"/>
    </location>
</feature>
<reference evidence="7 8" key="1">
    <citation type="journal article" date="2016" name="Fungal Biol.">
        <title>The genome of Xylona heveae provides a window into fungal endophytism.</title>
        <authorList>
            <person name="Gazis R."/>
            <person name="Kuo A."/>
            <person name="Riley R."/>
            <person name="LaButti K."/>
            <person name="Lipzen A."/>
            <person name="Lin J."/>
            <person name="Amirebrahimi M."/>
            <person name="Hesse C.N."/>
            <person name="Spatafora J.W."/>
            <person name="Henrissat B."/>
            <person name="Hainaut M."/>
            <person name="Grigoriev I.V."/>
            <person name="Hibbett D.S."/>
        </authorList>
    </citation>
    <scope>NUCLEOTIDE SEQUENCE [LARGE SCALE GENOMIC DNA]</scope>
    <source>
        <strain evidence="7 8">TC161</strain>
    </source>
</reference>
<dbReference type="GO" id="GO:0005509">
    <property type="term" value="F:calcium ion binding"/>
    <property type="evidence" value="ECO:0007669"/>
    <property type="project" value="InterPro"/>
</dbReference>
<dbReference type="Proteomes" id="UP000076632">
    <property type="component" value="Unassembled WGS sequence"/>
</dbReference>
<evidence type="ECO:0000256" key="3">
    <source>
        <dbReference type="ARBA" id="ARBA00022989"/>
    </source>
</evidence>
<keyword evidence="4 6" id="KW-0472">Membrane</keyword>
<dbReference type="GO" id="GO:0016020">
    <property type="term" value="C:membrane"/>
    <property type="evidence" value="ECO:0007669"/>
    <property type="project" value="UniProtKB-SubCell"/>
</dbReference>
<dbReference type="Pfam" id="PF07946">
    <property type="entry name" value="CCDC47"/>
    <property type="match status" value="1"/>
</dbReference>
<dbReference type="OMA" id="FDGFVWA"/>
<dbReference type="PANTHER" id="PTHR12883:SF0">
    <property type="entry name" value="PAT COMPLEX SUBUNIT CCDC47"/>
    <property type="match status" value="1"/>
</dbReference>
<feature type="compositionally biased region" description="Basic and acidic residues" evidence="5">
    <location>
        <begin position="406"/>
        <end position="452"/>
    </location>
</feature>
<protein>
    <submittedName>
        <fullName evidence="7">DUF1682-domain-containing protein</fullName>
    </submittedName>
</protein>
<gene>
    <name evidence="7" type="ORF">L228DRAFT_158756</name>
</gene>
<dbReference type="InterPro" id="IPR012879">
    <property type="entry name" value="CCDC47"/>
</dbReference>
<accession>A0A165G4M6</accession>
<evidence type="ECO:0000256" key="1">
    <source>
        <dbReference type="ARBA" id="ARBA00004167"/>
    </source>
</evidence>
<dbReference type="AlphaFoldDB" id="A0A165G4M6"/>
<name>A0A165G4M6_XYLHT</name>
<dbReference type="GO" id="GO:0032469">
    <property type="term" value="P:endoplasmic reticulum calcium ion homeostasis"/>
    <property type="evidence" value="ECO:0007669"/>
    <property type="project" value="InterPro"/>
</dbReference>
<keyword evidence="3 6" id="KW-1133">Transmembrane helix</keyword>
<sequence>MAGVFENLFGGAKPSASNVPAGEEADFADFAGAPDPQPASFSPVTPSAASAAPAFPTQAHPALPYTKWYRVWERASIQDFKLEMYILPIILVIVLVHLWGAKANRRRAKHWIAAHAPSLEKEFASVGFGGRKAPSIESVQQEGLAKASVSDDLIIPEELLKERTLQEFTTYATGRQNVAFIDLKLSLLRRFNPFALIAEHALGFFFESMPAPIEKMEVVLYAFDGKEKELVPVPGGKRGQEILDERNVKYGSASTYDGFVFAIVNKDLMRSIREERYDISLTTTKNHQKIPQWATVMSESAEVTEMLLTPELVSAVEKAGDALEYLIVTDQPVDKPLKLNETIPKKRIHLSLKLPSGNDYSSTIPLFNYVLRLPDQLVSQAHFRPEVMRRIRQTREDEIRKLRRVDEEEKAEERKVQAEREKKAKREAALKNLSADEQRKFLEREREKELKKSQKKMSRRV</sequence>
<dbReference type="FunCoup" id="A0A165G4M6">
    <property type="interactions" value="70"/>
</dbReference>
<dbReference type="GeneID" id="28894514"/>
<evidence type="ECO:0000313" key="7">
    <source>
        <dbReference type="EMBL" id="KZF21733.1"/>
    </source>
</evidence>
<dbReference type="InParanoid" id="A0A165G4M6"/>
<proteinExistence type="predicted"/>
<dbReference type="PANTHER" id="PTHR12883">
    <property type="entry name" value="ADIPOCYTE-SPECIFIC PROTEIN 4-RELATED"/>
    <property type="match status" value="1"/>
</dbReference>
<feature type="region of interest" description="Disordered" evidence="5">
    <location>
        <begin position="406"/>
        <end position="461"/>
    </location>
</feature>
<evidence type="ECO:0000256" key="4">
    <source>
        <dbReference type="ARBA" id="ARBA00023136"/>
    </source>
</evidence>
<dbReference type="OrthoDB" id="10039147at2759"/>
<evidence type="ECO:0000256" key="5">
    <source>
        <dbReference type="SAM" id="MobiDB-lite"/>
    </source>
</evidence>